<dbReference type="InterPro" id="IPR030678">
    <property type="entry name" value="Peptide/Ni-bd"/>
</dbReference>
<evidence type="ECO:0000313" key="4">
    <source>
        <dbReference type="EMBL" id="GGX75055.1"/>
    </source>
</evidence>
<dbReference type="PIRSF" id="PIRSF002741">
    <property type="entry name" value="MppA"/>
    <property type="match status" value="1"/>
</dbReference>
<dbReference type="Proteomes" id="UP000626148">
    <property type="component" value="Unassembled WGS sequence"/>
</dbReference>
<dbReference type="GO" id="GO:0030288">
    <property type="term" value="C:outer membrane-bounded periplasmic space"/>
    <property type="evidence" value="ECO:0007669"/>
    <property type="project" value="TreeGrafter"/>
</dbReference>
<name>A0A918NKF5_9GAMM</name>
<proteinExistence type="inferred from homology"/>
<dbReference type="InterPro" id="IPR000914">
    <property type="entry name" value="SBP_5_dom"/>
</dbReference>
<evidence type="ECO:0000259" key="3">
    <source>
        <dbReference type="Pfam" id="PF00496"/>
    </source>
</evidence>
<reference evidence="4" key="2">
    <citation type="submission" date="2020-09" db="EMBL/GenBank/DDBJ databases">
        <authorList>
            <person name="Sun Q."/>
            <person name="Kim S."/>
        </authorList>
    </citation>
    <scope>NUCLEOTIDE SEQUENCE</scope>
    <source>
        <strain evidence="4">KCTC 22169</strain>
    </source>
</reference>
<keyword evidence="5" id="KW-1185">Reference proteome</keyword>
<reference evidence="4" key="1">
    <citation type="journal article" date="2014" name="Int. J. Syst. Evol. Microbiol.">
        <title>Complete genome sequence of Corynebacterium casei LMG S-19264T (=DSM 44701T), isolated from a smear-ripened cheese.</title>
        <authorList>
            <consortium name="US DOE Joint Genome Institute (JGI-PGF)"/>
            <person name="Walter F."/>
            <person name="Albersmeier A."/>
            <person name="Kalinowski J."/>
            <person name="Ruckert C."/>
        </authorList>
    </citation>
    <scope>NUCLEOTIDE SEQUENCE</scope>
    <source>
        <strain evidence="4">KCTC 22169</strain>
    </source>
</reference>
<keyword evidence="2" id="KW-0732">Signal</keyword>
<dbReference type="GO" id="GO:0042938">
    <property type="term" value="P:dipeptide transport"/>
    <property type="evidence" value="ECO:0007669"/>
    <property type="project" value="TreeGrafter"/>
</dbReference>
<accession>A0A918NKF5</accession>
<dbReference type="PROSITE" id="PS51257">
    <property type="entry name" value="PROKAR_LIPOPROTEIN"/>
    <property type="match status" value="1"/>
</dbReference>
<dbReference type="InterPro" id="IPR039424">
    <property type="entry name" value="SBP_5"/>
</dbReference>
<dbReference type="SUPFAM" id="SSF53850">
    <property type="entry name" value="Periplasmic binding protein-like II"/>
    <property type="match status" value="1"/>
</dbReference>
<dbReference type="RefSeq" id="WP_189613610.1">
    <property type="nucleotide sequence ID" value="NZ_BMXR01000020.1"/>
</dbReference>
<feature type="domain" description="Solute-binding protein family 5" evidence="3">
    <location>
        <begin position="103"/>
        <end position="484"/>
    </location>
</feature>
<dbReference type="AlphaFoldDB" id="A0A918NKF5"/>
<dbReference type="EMBL" id="BMXR01000020">
    <property type="protein sequence ID" value="GGX75055.1"/>
    <property type="molecule type" value="Genomic_DNA"/>
</dbReference>
<organism evidence="4 5">
    <name type="scientific">Saccharospirillum salsuginis</name>
    <dbReference type="NCBI Taxonomy" id="418750"/>
    <lineage>
        <taxon>Bacteria</taxon>
        <taxon>Pseudomonadati</taxon>
        <taxon>Pseudomonadota</taxon>
        <taxon>Gammaproteobacteria</taxon>
        <taxon>Oceanospirillales</taxon>
        <taxon>Saccharospirillaceae</taxon>
        <taxon>Saccharospirillum</taxon>
    </lineage>
</organism>
<dbReference type="Gene3D" id="3.40.190.10">
    <property type="entry name" value="Periplasmic binding protein-like II"/>
    <property type="match status" value="1"/>
</dbReference>
<dbReference type="PANTHER" id="PTHR30290">
    <property type="entry name" value="PERIPLASMIC BINDING COMPONENT OF ABC TRANSPORTER"/>
    <property type="match status" value="1"/>
</dbReference>
<dbReference type="Gene3D" id="3.10.105.10">
    <property type="entry name" value="Dipeptide-binding Protein, Domain 3"/>
    <property type="match status" value="1"/>
</dbReference>
<comment type="caution">
    <text evidence="4">The sequence shown here is derived from an EMBL/GenBank/DDBJ whole genome shotgun (WGS) entry which is preliminary data.</text>
</comment>
<dbReference type="Gene3D" id="3.90.76.10">
    <property type="entry name" value="Dipeptide-binding Protein, Domain 1"/>
    <property type="match status" value="1"/>
</dbReference>
<gene>
    <name evidence="4" type="primary">dppA</name>
    <name evidence="4" type="ORF">GCM10007392_47820</name>
</gene>
<comment type="similarity">
    <text evidence="1">Belongs to the bacterial solute-binding protein 5 family.</text>
</comment>
<evidence type="ECO:0000256" key="2">
    <source>
        <dbReference type="ARBA" id="ARBA00022729"/>
    </source>
</evidence>
<dbReference type="Pfam" id="PF00496">
    <property type="entry name" value="SBP_bac_5"/>
    <property type="match status" value="1"/>
</dbReference>
<protein>
    <submittedName>
        <fullName evidence="4">ABC transporter substrate-binding protein</fullName>
    </submittedName>
</protein>
<dbReference type="GO" id="GO:1904680">
    <property type="term" value="F:peptide transmembrane transporter activity"/>
    <property type="evidence" value="ECO:0007669"/>
    <property type="project" value="TreeGrafter"/>
</dbReference>
<dbReference type="CDD" id="cd08493">
    <property type="entry name" value="PBP2_DppA_like"/>
    <property type="match status" value="1"/>
</dbReference>
<dbReference type="PANTHER" id="PTHR30290:SF38">
    <property type="entry name" value="D,D-DIPEPTIDE-BINDING PERIPLASMIC PROTEIN DDPA-RELATED"/>
    <property type="match status" value="1"/>
</dbReference>
<evidence type="ECO:0000256" key="1">
    <source>
        <dbReference type="ARBA" id="ARBA00005695"/>
    </source>
</evidence>
<dbReference type="GO" id="GO:0043190">
    <property type="term" value="C:ATP-binding cassette (ABC) transporter complex"/>
    <property type="evidence" value="ECO:0007669"/>
    <property type="project" value="InterPro"/>
</dbReference>
<evidence type="ECO:0000313" key="5">
    <source>
        <dbReference type="Proteomes" id="UP000626148"/>
    </source>
</evidence>
<sequence>MKPAQSLCIGVLSVSALSGCVEFFDDVSTEDTANNSNSECTIEWEDGVNGSLAVSQSCKALKVCTPASPQGFNPSHYISGDTFDASSRTLFNRLVRYDRGTTELEPGLAESWDVSGDALTYTFHLRDDVAFHSRPDFEPSRPLNADDVVFTFERMMDTTHDFHDVGGGDYPYFGYMGMGDLIDSVTAVDDNSVRFTLSEVNATFLPNLTMDFASIQSAEYAEAMATAGTPERVDQTPIGTGPFKLAQYQPGEVVRYLPHDAYWEGKTPVDLLEFIIEPDDDQRLTNVKNGSCHHMAYPPTDELVNLEQDDSVTVLSQAALNVGYLAFNTDKTPFDNVNVRRALNHATDRAAILSTVYQSKGQLATNPIPPTMWSHNDDVTGYAYDPTLAKQMLTDAGYGDGFETELWVMPVQRPYNPDADTMATMIQDDWADVGVTVTLVDQYDWGEYLDRTLDGEHSVMMLGWTGDNGDPDNFLNTLLSCDAADSGGNRAFWCNPNFDSEVNAALETTDIATRTDHYEQAQQYFNTGAPWVPLAHSVQYEVIHPDVTGYVQNPMGWHDFYGVGLAD</sequence>